<evidence type="ECO:0000313" key="2">
    <source>
        <dbReference type="EMBL" id="CAB0038654.1"/>
    </source>
</evidence>
<keyword evidence="3" id="KW-1185">Reference proteome</keyword>
<dbReference type="AlphaFoldDB" id="A0A6H5ISP9"/>
<dbReference type="Proteomes" id="UP000479190">
    <property type="component" value="Unassembled WGS sequence"/>
</dbReference>
<evidence type="ECO:0000256" key="1">
    <source>
        <dbReference type="SAM" id="MobiDB-lite"/>
    </source>
</evidence>
<accession>A0A6H5ISP9</accession>
<gene>
    <name evidence="2" type="ORF">TBRA_LOCUS10428</name>
</gene>
<reference evidence="2 3" key="1">
    <citation type="submission" date="2020-02" db="EMBL/GenBank/DDBJ databases">
        <authorList>
            <person name="Ferguson B K."/>
        </authorList>
    </citation>
    <scope>NUCLEOTIDE SEQUENCE [LARGE SCALE GENOMIC DNA]</scope>
</reference>
<dbReference type="EMBL" id="CADCXV010000919">
    <property type="protein sequence ID" value="CAB0038654.1"/>
    <property type="molecule type" value="Genomic_DNA"/>
</dbReference>
<feature type="region of interest" description="Disordered" evidence="1">
    <location>
        <begin position="177"/>
        <end position="229"/>
    </location>
</feature>
<organism evidence="2 3">
    <name type="scientific">Trichogramma brassicae</name>
    <dbReference type="NCBI Taxonomy" id="86971"/>
    <lineage>
        <taxon>Eukaryota</taxon>
        <taxon>Metazoa</taxon>
        <taxon>Ecdysozoa</taxon>
        <taxon>Arthropoda</taxon>
        <taxon>Hexapoda</taxon>
        <taxon>Insecta</taxon>
        <taxon>Pterygota</taxon>
        <taxon>Neoptera</taxon>
        <taxon>Endopterygota</taxon>
        <taxon>Hymenoptera</taxon>
        <taxon>Apocrita</taxon>
        <taxon>Proctotrupomorpha</taxon>
        <taxon>Chalcidoidea</taxon>
        <taxon>Trichogrammatidae</taxon>
        <taxon>Trichogramma</taxon>
    </lineage>
</organism>
<feature type="non-terminal residue" evidence="2">
    <location>
        <position position="229"/>
    </location>
</feature>
<feature type="compositionally biased region" description="Basic and acidic residues" evidence="1">
    <location>
        <begin position="178"/>
        <end position="191"/>
    </location>
</feature>
<protein>
    <submittedName>
        <fullName evidence="2">Uncharacterized protein</fullName>
    </submittedName>
</protein>
<feature type="compositionally biased region" description="Basic residues" evidence="1">
    <location>
        <begin position="204"/>
        <end position="229"/>
    </location>
</feature>
<proteinExistence type="predicted"/>
<sequence length="229" mass="25457">MSDLCIRTAAYTLMTVPCLATPVHDVVFVGRAFGTSIRDANEILPTELSNTIVSQEHKVSEASALEKNPLLLDHTNDSAIIPDTASTIISSEEEKSPTVSTTTPTAELADSESIAREARIENYISISSNNYIFMIEIRKYDIIQIKILCSKENHSVLSSFIILSSPFNHLLQQVMATQHDDKDNENVKETMRNSPTSRNMRGAGRGRGRSSFRGKRFTPYSKRPKAHQA</sequence>
<name>A0A6H5ISP9_9HYME</name>
<evidence type="ECO:0000313" key="3">
    <source>
        <dbReference type="Proteomes" id="UP000479190"/>
    </source>
</evidence>